<dbReference type="KEGG" id="tbe:Trebr_1869"/>
<gene>
    <name evidence="2" type="ordered locus">Trebr_1869</name>
</gene>
<reference evidence="3" key="1">
    <citation type="submission" date="2011-04" db="EMBL/GenBank/DDBJ databases">
        <title>The complete genome of Treponema brennaborense DSM 12168.</title>
        <authorList>
            <person name="Lucas S."/>
            <person name="Han J."/>
            <person name="Lapidus A."/>
            <person name="Bruce D."/>
            <person name="Goodwin L."/>
            <person name="Pitluck S."/>
            <person name="Peters L."/>
            <person name="Kyrpides N."/>
            <person name="Mavromatis K."/>
            <person name="Ivanova N."/>
            <person name="Mikhailova N."/>
            <person name="Pagani I."/>
            <person name="Teshima H."/>
            <person name="Detter J.C."/>
            <person name="Tapia R."/>
            <person name="Han C."/>
            <person name="Land M."/>
            <person name="Hauser L."/>
            <person name="Markowitz V."/>
            <person name="Cheng J.-F."/>
            <person name="Hugenholtz P."/>
            <person name="Woyke T."/>
            <person name="Wu D."/>
            <person name="Gronow S."/>
            <person name="Wellnitz S."/>
            <person name="Brambilla E."/>
            <person name="Klenk H.-P."/>
            <person name="Eisen J.A."/>
        </authorList>
    </citation>
    <scope>NUCLEOTIDE SEQUENCE [LARGE SCALE GENOMIC DNA]</scope>
    <source>
        <strain evidence="3">DSM 12168 / CIP 105900 / DD5/3</strain>
    </source>
</reference>
<evidence type="ECO:0008006" key="4">
    <source>
        <dbReference type="Google" id="ProtNLM"/>
    </source>
</evidence>
<organism evidence="2 3">
    <name type="scientific">Treponema brennaborense (strain DSM 12168 / CIP 105900 / DD5/3)</name>
    <dbReference type="NCBI Taxonomy" id="906968"/>
    <lineage>
        <taxon>Bacteria</taxon>
        <taxon>Pseudomonadati</taxon>
        <taxon>Spirochaetota</taxon>
        <taxon>Spirochaetia</taxon>
        <taxon>Spirochaetales</taxon>
        <taxon>Treponemataceae</taxon>
        <taxon>Treponema</taxon>
    </lineage>
</organism>
<dbReference type="Proteomes" id="UP000006546">
    <property type="component" value="Chromosome"/>
</dbReference>
<feature type="region of interest" description="Disordered" evidence="1">
    <location>
        <begin position="213"/>
        <end position="241"/>
    </location>
</feature>
<sequence>MTRYAILAGSSAQAGFQQKSLCNIYDFLKSTAGGFWFDREILILPEGVSVPLLKFILRRVAESGTDFLFLYFCGNQADERTRGGFTVGGTEIKYNYIEEICPHQITVFDACAALIPMDDDCAAECTADFADKRQSAAARILSDEAFCSLNGGLRLNGCGDGAQPVLGADGSGVYTAALVEALCSADTLLDFTAADRNARFACAVAREIGNHTTQPAGSEKSGGVSSKIKPARCRKSESVRI</sequence>
<proteinExistence type="predicted"/>
<evidence type="ECO:0000313" key="3">
    <source>
        <dbReference type="Proteomes" id="UP000006546"/>
    </source>
</evidence>
<evidence type="ECO:0000256" key="1">
    <source>
        <dbReference type="SAM" id="MobiDB-lite"/>
    </source>
</evidence>
<evidence type="ECO:0000313" key="2">
    <source>
        <dbReference type="EMBL" id="AEE17289.1"/>
    </source>
</evidence>
<dbReference type="eggNOG" id="ENOG5030XDB">
    <property type="taxonomic scope" value="Bacteria"/>
</dbReference>
<dbReference type="HOGENOM" id="CLU_082432_0_0_12"/>
<dbReference type="AlphaFoldDB" id="F4LIY0"/>
<dbReference type="EMBL" id="CP002696">
    <property type="protein sequence ID" value="AEE17289.1"/>
    <property type="molecule type" value="Genomic_DNA"/>
</dbReference>
<dbReference type="RefSeq" id="WP_013758993.1">
    <property type="nucleotide sequence ID" value="NC_015500.1"/>
</dbReference>
<name>F4LIY0_TREBD</name>
<protein>
    <recommendedName>
        <fullName evidence="4">Peptidase C14 caspase catalytic subunit p20</fullName>
    </recommendedName>
</protein>
<accession>F4LIY0</accession>
<keyword evidence="3" id="KW-1185">Reference proteome</keyword>